<evidence type="ECO:0000313" key="3">
    <source>
        <dbReference type="Proteomes" id="UP000792457"/>
    </source>
</evidence>
<sequence>MLAAIHPSNTKGTRRGAGSLDGPAALGSPRHQLPTNAAPCRRLLSHP</sequence>
<organism evidence="2 3">
    <name type="scientific">Ladona fulva</name>
    <name type="common">Scarce chaser dragonfly</name>
    <name type="synonym">Libellula fulva</name>
    <dbReference type="NCBI Taxonomy" id="123851"/>
    <lineage>
        <taxon>Eukaryota</taxon>
        <taxon>Metazoa</taxon>
        <taxon>Ecdysozoa</taxon>
        <taxon>Arthropoda</taxon>
        <taxon>Hexapoda</taxon>
        <taxon>Insecta</taxon>
        <taxon>Pterygota</taxon>
        <taxon>Palaeoptera</taxon>
        <taxon>Odonata</taxon>
        <taxon>Epiprocta</taxon>
        <taxon>Anisoptera</taxon>
        <taxon>Libelluloidea</taxon>
        <taxon>Libellulidae</taxon>
        <taxon>Ladona</taxon>
    </lineage>
</organism>
<comment type="caution">
    <text evidence="2">The sequence shown here is derived from an EMBL/GenBank/DDBJ whole genome shotgun (WGS) entry which is preliminary data.</text>
</comment>
<dbReference type="EMBL" id="KZ308129">
    <property type="protein sequence ID" value="KAG8222320.1"/>
    <property type="molecule type" value="Genomic_DNA"/>
</dbReference>
<reference evidence="2" key="2">
    <citation type="submission" date="2017-10" db="EMBL/GenBank/DDBJ databases">
        <title>Ladona fulva Genome sequencing and assembly.</title>
        <authorList>
            <person name="Murali S."/>
            <person name="Richards S."/>
            <person name="Bandaranaike D."/>
            <person name="Bellair M."/>
            <person name="Blankenburg K."/>
            <person name="Chao H."/>
            <person name="Dinh H."/>
            <person name="Doddapaneni H."/>
            <person name="Dugan-Rocha S."/>
            <person name="Elkadiri S."/>
            <person name="Gnanaolivu R."/>
            <person name="Hernandez B."/>
            <person name="Skinner E."/>
            <person name="Javaid M."/>
            <person name="Lee S."/>
            <person name="Li M."/>
            <person name="Ming W."/>
            <person name="Munidasa M."/>
            <person name="Muniz J."/>
            <person name="Nguyen L."/>
            <person name="Hughes D."/>
            <person name="Osuji N."/>
            <person name="Pu L.-L."/>
            <person name="Puazo M."/>
            <person name="Qu C."/>
            <person name="Quiroz J."/>
            <person name="Raj R."/>
            <person name="Weissenberger G."/>
            <person name="Xin Y."/>
            <person name="Zou X."/>
            <person name="Han Y."/>
            <person name="Worley K."/>
            <person name="Muzny D."/>
            <person name="Gibbs R."/>
        </authorList>
    </citation>
    <scope>NUCLEOTIDE SEQUENCE</scope>
    <source>
        <strain evidence="2">Sampled in the wild</strain>
    </source>
</reference>
<evidence type="ECO:0000256" key="1">
    <source>
        <dbReference type="SAM" id="MobiDB-lite"/>
    </source>
</evidence>
<protein>
    <submittedName>
        <fullName evidence="2">Uncharacterized protein</fullName>
    </submittedName>
</protein>
<dbReference type="AlphaFoldDB" id="A0A8K0NRT0"/>
<keyword evidence="3" id="KW-1185">Reference proteome</keyword>
<name>A0A8K0NRT0_LADFU</name>
<feature type="region of interest" description="Disordered" evidence="1">
    <location>
        <begin position="1"/>
        <end position="47"/>
    </location>
</feature>
<gene>
    <name evidence="2" type="ORF">J437_LFUL001862</name>
</gene>
<reference evidence="2" key="1">
    <citation type="submission" date="2013-04" db="EMBL/GenBank/DDBJ databases">
        <authorList>
            <person name="Qu J."/>
            <person name="Murali S.C."/>
            <person name="Bandaranaike D."/>
            <person name="Bellair M."/>
            <person name="Blankenburg K."/>
            <person name="Chao H."/>
            <person name="Dinh H."/>
            <person name="Doddapaneni H."/>
            <person name="Downs B."/>
            <person name="Dugan-Rocha S."/>
            <person name="Elkadiri S."/>
            <person name="Gnanaolivu R.D."/>
            <person name="Hernandez B."/>
            <person name="Javaid M."/>
            <person name="Jayaseelan J.C."/>
            <person name="Lee S."/>
            <person name="Li M."/>
            <person name="Ming W."/>
            <person name="Munidasa M."/>
            <person name="Muniz J."/>
            <person name="Nguyen L."/>
            <person name="Ongeri F."/>
            <person name="Osuji N."/>
            <person name="Pu L.-L."/>
            <person name="Puazo M."/>
            <person name="Qu C."/>
            <person name="Quiroz J."/>
            <person name="Raj R."/>
            <person name="Weissenberger G."/>
            <person name="Xin Y."/>
            <person name="Zou X."/>
            <person name="Han Y."/>
            <person name="Richards S."/>
            <person name="Worley K."/>
            <person name="Muzny D."/>
            <person name="Gibbs R."/>
        </authorList>
    </citation>
    <scope>NUCLEOTIDE SEQUENCE</scope>
    <source>
        <strain evidence="2">Sampled in the wild</strain>
    </source>
</reference>
<proteinExistence type="predicted"/>
<feature type="non-terminal residue" evidence="2">
    <location>
        <position position="1"/>
    </location>
</feature>
<accession>A0A8K0NRT0</accession>
<evidence type="ECO:0000313" key="2">
    <source>
        <dbReference type="EMBL" id="KAG8222320.1"/>
    </source>
</evidence>
<dbReference type="Proteomes" id="UP000792457">
    <property type="component" value="Unassembled WGS sequence"/>
</dbReference>